<accession>A0A383R9P5</accession>
<dbReference type="RefSeq" id="WP_138185578.1">
    <property type="nucleotide sequence ID" value="NZ_LS992241.1"/>
</dbReference>
<reference evidence="2" key="1">
    <citation type="submission" date="2018-08" db="EMBL/GenBank/DDBJ databases">
        <authorList>
            <person name="Chevrot R."/>
        </authorList>
    </citation>
    <scope>NUCLEOTIDE SEQUENCE [LARGE SCALE GENOMIC DNA]</scope>
</reference>
<sequence length="356" mass="38982">MACQQEDLTVDIMNVPTSVFGDVESAFASDRRRLLVSDNPEILSESSFPGTACTLWHDIVCSDEESVTHRLFGWHRNETGQPLQLGVTVQNLSSSTRIAIQHIRRDIHIEPLSDQMIQVGQCLAKSCLSGTLEHYTSVDQHADVTSTAMIESVRLDTNYFAGFIYEFTIERDSGAGEMEYGIRTVASRDVTADIRLIHSDPLTAYGTHPRGSWPYAEVHASMPAYVIGTERVYRVCARKKMNGEVASDFLFAASTSELRDGAVDNTGQFGAIYLVDIPLHNDTEEAAAVSIYVNPRGGAFAGAIFVDGKVSVVPFMMDNTNVCLIAKVVAPVGVRSFQCKLMTAGESNLPLGIYLK</sequence>
<dbReference type="EMBL" id="LS992241">
    <property type="protein sequence ID" value="SYX83503.1"/>
    <property type="molecule type" value="Genomic_DNA"/>
</dbReference>
<name>A0A383R9P5_PAEAL</name>
<dbReference type="AlphaFoldDB" id="A0A383R9P5"/>
<dbReference type="Proteomes" id="UP000304148">
    <property type="component" value="Chromosome"/>
</dbReference>
<organism evidence="1 2">
    <name type="scientific">Paenibacillus alvei</name>
    <name type="common">Bacillus alvei</name>
    <dbReference type="NCBI Taxonomy" id="44250"/>
    <lineage>
        <taxon>Bacteria</taxon>
        <taxon>Bacillati</taxon>
        <taxon>Bacillota</taxon>
        <taxon>Bacilli</taxon>
        <taxon>Bacillales</taxon>
        <taxon>Paenibacillaceae</taxon>
        <taxon>Paenibacillus</taxon>
    </lineage>
</organism>
<evidence type="ECO:0000313" key="2">
    <source>
        <dbReference type="Proteomes" id="UP000304148"/>
    </source>
</evidence>
<proteinExistence type="predicted"/>
<protein>
    <submittedName>
        <fullName evidence="1">Uncharacterized protein</fullName>
    </submittedName>
</protein>
<gene>
    <name evidence="1" type="ORF">PBLR_11925</name>
</gene>
<evidence type="ECO:0000313" key="1">
    <source>
        <dbReference type="EMBL" id="SYX83503.1"/>
    </source>
</evidence>